<feature type="domain" description="CN hydrolase" evidence="2">
    <location>
        <begin position="23"/>
        <end position="274"/>
    </location>
</feature>
<organism evidence="3 4">
    <name type="scientific">Halteria grandinella</name>
    <dbReference type="NCBI Taxonomy" id="5974"/>
    <lineage>
        <taxon>Eukaryota</taxon>
        <taxon>Sar</taxon>
        <taxon>Alveolata</taxon>
        <taxon>Ciliophora</taxon>
        <taxon>Intramacronucleata</taxon>
        <taxon>Spirotrichea</taxon>
        <taxon>Stichotrichia</taxon>
        <taxon>Sporadotrichida</taxon>
        <taxon>Halteriidae</taxon>
        <taxon>Halteria</taxon>
    </lineage>
</organism>
<dbReference type="Gene3D" id="3.60.110.10">
    <property type="entry name" value="Carbon-nitrogen hydrolase"/>
    <property type="match status" value="1"/>
</dbReference>
<reference evidence="3" key="1">
    <citation type="submission" date="2019-06" db="EMBL/GenBank/DDBJ databases">
        <authorList>
            <person name="Zheng W."/>
        </authorList>
    </citation>
    <scope>NUCLEOTIDE SEQUENCE</scope>
    <source>
        <strain evidence="3">QDHG01</strain>
    </source>
</reference>
<dbReference type="Proteomes" id="UP000785679">
    <property type="component" value="Unassembled WGS sequence"/>
</dbReference>
<dbReference type="CDD" id="cd07572">
    <property type="entry name" value="nit"/>
    <property type="match status" value="1"/>
</dbReference>
<dbReference type="GO" id="GO:0016811">
    <property type="term" value="F:hydrolase activity, acting on carbon-nitrogen (but not peptide) bonds, in linear amides"/>
    <property type="evidence" value="ECO:0007669"/>
    <property type="project" value="InterPro"/>
</dbReference>
<dbReference type="InterPro" id="IPR036526">
    <property type="entry name" value="C-N_Hydrolase_sf"/>
</dbReference>
<evidence type="ECO:0000313" key="3">
    <source>
        <dbReference type="EMBL" id="TNV76906.1"/>
    </source>
</evidence>
<proteinExistence type="predicted"/>
<comment type="caution">
    <text evidence="3">The sequence shown here is derived from an EMBL/GenBank/DDBJ whole genome shotgun (WGS) entry which is preliminary data.</text>
</comment>
<dbReference type="PROSITE" id="PS50263">
    <property type="entry name" value="CN_HYDROLASE"/>
    <property type="match status" value="1"/>
</dbReference>
<dbReference type="OrthoDB" id="307416at2759"/>
<evidence type="ECO:0000313" key="4">
    <source>
        <dbReference type="Proteomes" id="UP000785679"/>
    </source>
</evidence>
<accession>A0A8J8NKH9</accession>
<evidence type="ECO:0000256" key="1">
    <source>
        <dbReference type="ARBA" id="ARBA00022801"/>
    </source>
</evidence>
<keyword evidence="4" id="KW-1185">Reference proteome</keyword>
<dbReference type="PANTHER" id="PTHR23088:SF27">
    <property type="entry name" value="DEAMINATED GLUTATHIONE AMIDASE"/>
    <property type="match status" value="1"/>
</dbReference>
<dbReference type="AlphaFoldDB" id="A0A8J8NKH9"/>
<dbReference type="PANTHER" id="PTHR23088">
    <property type="entry name" value="NITRILASE-RELATED"/>
    <property type="match status" value="1"/>
</dbReference>
<dbReference type="InterPro" id="IPR003010">
    <property type="entry name" value="C-N_Hydrolase"/>
</dbReference>
<dbReference type="SUPFAM" id="SSF56317">
    <property type="entry name" value="Carbon-nitrogen hydrolase"/>
    <property type="match status" value="1"/>
</dbReference>
<evidence type="ECO:0000259" key="2">
    <source>
        <dbReference type="PROSITE" id="PS50263"/>
    </source>
</evidence>
<name>A0A8J8NKH9_HALGN</name>
<dbReference type="InterPro" id="IPR045254">
    <property type="entry name" value="Nit1/2_C-N_Hydrolase"/>
</dbReference>
<protein>
    <recommendedName>
        <fullName evidence="2">CN hydrolase domain-containing protein</fullName>
    </recommendedName>
</protein>
<sequence length="296" mass="33703">MINRLTHYSKLLENSRSASTFKSLVGVVQISSGLDMDKNMEKIRHEVEQCAEQGAKFICLPENFNYMGRTYDDDIAMAQSVNGQIIKKYRKLAQEFRVWLSLGGFQEACDQNPKKRYNTHLIINEEGYIVSEYRKLHLFDIDLTHKGGVSIDENRYIEPGRDVVDPIFSPLGYIGLSISNDLRYPELYRRLVVGGAQILLIPSAVFIKSGGSHWKSLLRARAIENQCYVISSNQVGVHHDKRQSHGNSMVVDPWGDIIGHMSDKEGSFVCEIDIDYLDRVRGNMACLTHIRSDLIF</sequence>
<dbReference type="EMBL" id="RRYP01012755">
    <property type="protein sequence ID" value="TNV76906.1"/>
    <property type="molecule type" value="Genomic_DNA"/>
</dbReference>
<keyword evidence="1" id="KW-0378">Hydrolase</keyword>
<gene>
    <name evidence="3" type="ORF">FGO68_gene611</name>
</gene>
<dbReference type="Pfam" id="PF00795">
    <property type="entry name" value="CN_hydrolase"/>
    <property type="match status" value="1"/>
</dbReference>